<dbReference type="InterPro" id="IPR000527">
    <property type="entry name" value="Flag_Lring"/>
</dbReference>
<keyword evidence="12" id="KW-0966">Cell projection</keyword>
<dbReference type="GO" id="GO:0009279">
    <property type="term" value="C:cell outer membrane"/>
    <property type="evidence" value="ECO:0007669"/>
    <property type="project" value="UniProtKB-SubCell"/>
</dbReference>
<dbReference type="PANTHER" id="PTHR34933">
    <property type="entry name" value="FLAGELLAR L-RING PROTEIN"/>
    <property type="match status" value="1"/>
</dbReference>
<evidence type="ECO:0000256" key="3">
    <source>
        <dbReference type="ARBA" id="ARBA00006929"/>
    </source>
</evidence>
<comment type="caution">
    <text evidence="12">The sequence shown here is derived from an EMBL/GenBank/DDBJ whole genome shotgun (WGS) entry which is preliminary data.</text>
</comment>
<comment type="subunit">
    <text evidence="4 9">The basal body constitutes a major portion of the flagellar organelle and consists of four rings (L,P,S, and M) mounted on a central rod.</text>
</comment>
<keyword evidence="7 9" id="KW-0975">Bacterial flagellum</keyword>
<keyword evidence="6 9" id="KW-0472">Membrane</keyword>
<comment type="subcellular location">
    <subcellularLocation>
        <location evidence="9">Cell outer membrane</location>
        <topology evidence="9">Lipid-anchor</topology>
    </subcellularLocation>
    <subcellularLocation>
        <location evidence="9">Bacterial flagellum basal body</location>
    </subcellularLocation>
    <subcellularLocation>
        <location evidence="2">Membrane</location>
    </subcellularLocation>
</comment>
<comment type="function">
    <text evidence="1 9">Assembles around the rod to form the L-ring and probably protects the motor/basal body from shearing forces during rotation.</text>
</comment>
<evidence type="ECO:0000256" key="10">
    <source>
        <dbReference type="SAM" id="MobiDB-lite"/>
    </source>
</evidence>
<evidence type="ECO:0000256" key="8">
    <source>
        <dbReference type="ARBA" id="ARBA00023237"/>
    </source>
</evidence>
<keyword evidence="13" id="KW-1185">Reference proteome</keyword>
<feature type="region of interest" description="Disordered" evidence="10">
    <location>
        <begin position="70"/>
        <end position="92"/>
    </location>
</feature>
<keyword evidence="9" id="KW-0449">Lipoprotein</keyword>
<evidence type="ECO:0000256" key="11">
    <source>
        <dbReference type="SAM" id="SignalP"/>
    </source>
</evidence>
<protein>
    <recommendedName>
        <fullName evidence="9">Flagellar L-ring protein</fullName>
    </recommendedName>
    <alternativeName>
        <fullName evidence="9">Basal body L-ring protein</fullName>
    </alternativeName>
</protein>
<proteinExistence type="inferred from homology"/>
<feature type="signal peptide" evidence="11">
    <location>
        <begin position="1"/>
        <end position="17"/>
    </location>
</feature>
<evidence type="ECO:0000313" key="12">
    <source>
        <dbReference type="EMBL" id="KZE35262.1"/>
    </source>
</evidence>
<dbReference type="RefSeq" id="WP_066609447.1">
    <property type="nucleotide sequence ID" value="NZ_LQQU01000002.1"/>
</dbReference>
<keyword evidence="5 9" id="KW-0732">Signal</keyword>
<name>A0A165G6M4_9NEIS</name>
<evidence type="ECO:0000313" key="13">
    <source>
        <dbReference type="Proteomes" id="UP000076625"/>
    </source>
</evidence>
<comment type="similarity">
    <text evidence="3 9">Belongs to the FlgH family.</text>
</comment>
<evidence type="ECO:0000256" key="4">
    <source>
        <dbReference type="ARBA" id="ARBA00011439"/>
    </source>
</evidence>
<evidence type="ECO:0000256" key="5">
    <source>
        <dbReference type="ARBA" id="ARBA00022729"/>
    </source>
</evidence>
<dbReference type="AlphaFoldDB" id="A0A165G6M4"/>
<dbReference type="GO" id="GO:0071973">
    <property type="term" value="P:bacterial-type flagellum-dependent cell motility"/>
    <property type="evidence" value="ECO:0007669"/>
    <property type="project" value="InterPro"/>
</dbReference>
<dbReference type="PANTHER" id="PTHR34933:SF3">
    <property type="entry name" value="FLAGELLAR L-RING PROTEIN"/>
    <property type="match status" value="1"/>
</dbReference>
<evidence type="ECO:0000256" key="6">
    <source>
        <dbReference type="ARBA" id="ARBA00023136"/>
    </source>
</evidence>
<dbReference type="PRINTS" id="PR01008">
    <property type="entry name" value="FLGLRINGFLGH"/>
</dbReference>
<reference evidence="13" key="1">
    <citation type="submission" date="2016-01" db="EMBL/GenBank/DDBJ databases">
        <title>Draft genome of Chromobacterium sp. F49.</title>
        <authorList>
            <person name="Hong K.W."/>
        </authorList>
    </citation>
    <scope>NUCLEOTIDE SEQUENCE [LARGE SCALE GENOMIC DNA]</scope>
    <source>
        <strain evidence="13">CN10</strain>
    </source>
</reference>
<dbReference type="GO" id="GO:0009427">
    <property type="term" value="C:bacterial-type flagellum basal body, distal rod, L ring"/>
    <property type="evidence" value="ECO:0007669"/>
    <property type="project" value="InterPro"/>
</dbReference>
<evidence type="ECO:0000256" key="7">
    <source>
        <dbReference type="ARBA" id="ARBA00023143"/>
    </source>
</evidence>
<dbReference type="GO" id="GO:0003774">
    <property type="term" value="F:cytoskeletal motor activity"/>
    <property type="evidence" value="ECO:0007669"/>
    <property type="project" value="InterPro"/>
</dbReference>
<dbReference type="STRING" id="1452487.AVW16_04395"/>
<keyword evidence="12" id="KW-0969">Cilium</keyword>
<dbReference type="Proteomes" id="UP000076625">
    <property type="component" value="Unassembled WGS sequence"/>
</dbReference>
<accession>A0A165G6M4</accession>
<keyword evidence="12" id="KW-0282">Flagellum</keyword>
<gene>
    <name evidence="9" type="primary">flgH</name>
    <name evidence="12" type="ORF">AVW16_04395</name>
</gene>
<evidence type="ECO:0000256" key="1">
    <source>
        <dbReference type="ARBA" id="ARBA00002591"/>
    </source>
</evidence>
<dbReference type="Pfam" id="PF02107">
    <property type="entry name" value="FlgH"/>
    <property type="match status" value="1"/>
</dbReference>
<sequence>MKRLAAFFCLVALSACSVPQPPIVQQPMTARPQPRPVAPVSNGAIFQAATYRPLFEDKRPTQVGDTLTVTIEERTTTSSSAETKGSRSASTSSGIDAGINLPFFSNFLENKLAGARFGAEGSVNNNGKGSTSGSSSFNSSITVTVIEVLANGNLVVSGEKQMRLNGDTEFIRLSGVVNPVDVKPGNLVSSTKLADARIEQETEGKQRRYIEPGWLSRFFLSVLPF</sequence>
<dbReference type="EMBL" id="LQQU01000002">
    <property type="protein sequence ID" value="KZE35262.1"/>
    <property type="molecule type" value="Genomic_DNA"/>
</dbReference>
<dbReference type="OrthoDB" id="9789463at2"/>
<evidence type="ECO:0000256" key="2">
    <source>
        <dbReference type="ARBA" id="ARBA00004370"/>
    </source>
</evidence>
<feature type="compositionally biased region" description="Low complexity" evidence="10">
    <location>
        <begin position="70"/>
        <end position="83"/>
    </location>
</feature>
<evidence type="ECO:0000256" key="9">
    <source>
        <dbReference type="HAMAP-Rule" id="MF_00415"/>
    </source>
</evidence>
<dbReference type="PROSITE" id="PS51257">
    <property type="entry name" value="PROKAR_LIPOPROTEIN"/>
    <property type="match status" value="1"/>
</dbReference>
<organism evidence="12 13">
    <name type="scientific">Crenobacter luteus</name>
    <dbReference type="NCBI Taxonomy" id="1452487"/>
    <lineage>
        <taxon>Bacteria</taxon>
        <taxon>Pseudomonadati</taxon>
        <taxon>Pseudomonadota</taxon>
        <taxon>Betaproteobacteria</taxon>
        <taxon>Neisseriales</taxon>
        <taxon>Neisseriaceae</taxon>
        <taxon>Crenobacter</taxon>
    </lineage>
</organism>
<dbReference type="HAMAP" id="MF_00415">
    <property type="entry name" value="FlgH"/>
    <property type="match status" value="1"/>
</dbReference>
<keyword evidence="8 9" id="KW-0998">Cell outer membrane</keyword>
<feature type="chain" id="PRO_5008868420" description="Flagellar L-ring protein" evidence="11">
    <location>
        <begin position="18"/>
        <end position="225"/>
    </location>
</feature>